<keyword evidence="5" id="KW-1185">Reference proteome</keyword>
<evidence type="ECO:0000256" key="2">
    <source>
        <dbReference type="ARBA" id="ARBA00022801"/>
    </source>
</evidence>
<dbReference type="InterPro" id="IPR015797">
    <property type="entry name" value="NUDIX_hydrolase-like_dom_sf"/>
</dbReference>
<dbReference type="InterPro" id="IPR000086">
    <property type="entry name" value="NUDIX_hydrolase_dom"/>
</dbReference>
<dbReference type="RefSeq" id="WP_307220327.1">
    <property type="nucleotide sequence ID" value="NZ_JAUSTI010000019.1"/>
</dbReference>
<dbReference type="EMBL" id="JAUSTI010000019">
    <property type="protein sequence ID" value="MDQ0173371.1"/>
    <property type="molecule type" value="Genomic_DNA"/>
</dbReference>
<reference evidence="4 5" key="1">
    <citation type="submission" date="2023-07" db="EMBL/GenBank/DDBJ databases">
        <title>Sorghum-associated microbial communities from plants grown in Nebraska, USA.</title>
        <authorList>
            <person name="Schachtman D."/>
        </authorList>
    </citation>
    <scope>NUCLEOTIDE SEQUENCE [LARGE SCALE GENOMIC DNA]</scope>
    <source>
        <strain evidence="4 5">DS1314</strain>
    </source>
</reference>
<comment type="caution">
    <text evidence="4">The sequence shown here is derived from an EMBL/GenBank/DDBJ whole genome shotgun (WGS) entry which is preliminary data.</text>
</comment>
<gene>
    <name evidence="4" type="ORF">J2T19_004864</name>
</gene>
<organism evidence="4 5">
    <name type="scientific">Paenibacillus tundrae</name>
    <dbReference type="NCBI Taxonomy" id="528187"/>
    <lineage>
        <taxon>Bacteria</taxon>
        <taxon>Bacillati</taxon>
        <taxon>Bacillota</taxon>
        <taxon>Bacilli</taxon>
        <taxon>Bacillales</taxon>
        <taxon>Paenibacillaceae</taxon>
        <taxon>Paenibacillus</taxon>
    </lineage>
</organism>
<dbReference type="Pfam" id="PF00293">
    <property type="entry name" value="NUDIX"/>
    <property type="match status" value="1"/>
</dbReference>
<feature type="domain" description="Nudix hydrolase" evidence="3">
    <location>
        <begin position="1"/>
        <end position="147"/>
    </location>
</feature>
<dbReference type="Proteomes" id="UP001233836">
    <property type="component" value="Unassembled WGS sequence"/>
</dbReference>
<sequence>MWVNIRGIIERIHEGQIEIVIQKRDKPGESYSFELPGGRLEEFESILEGLKREIREETGLEVTHVQGSNDYITIVQENIIIESIQPFDVYQTIKGKVDSMGMVFICKATGTLTTKGDGTDEVQWISLCALEEILKDDSHSFTPVGRACLTSYINRKGR</sequence>
<dbReference type="PANTHER" id="PTHR43046:SF14">
    <property type="entry name" value="MUTT_NUDIX FAMILY PROTEIN"/>
    <property type="match status" value="1"/>
</dbReference>
<dbReference type="SUPFAM" id="SSF55811">
    <property type="entry name" value="Nudix"/>
    <property type="match status" value="1"/>
</dbReference>
<accession>A0ABT9WJI7</accession>
<dbReference type="CDD" id="cd02883">
    <property type="entry name" value="NUDIX_Hydrolase"/>
    <property type="match status" value="1"/>
</dbReference>
<comment type="cofactor">
    <cofactor evidence="1">
        <name>Mg(2+)</name>
        <dbReference type="ChEBI" id="CHEBI:18420"/>
    </cofactor>
</comment>
<dbReference type="Gene3D" id="3.90.79.10">
    <property type="entry name" value="Nucleoside Triphosphate Pyrophosphohydrolase"/>
    <property type="match status" value="1"/>
</dbReference>
<dbReference type="PROSITE" id="PS00893">
    <property type="entry name" value="NUDIX_BOX"/>
    <property type="match status" value="1"/>
</dbReference>
<evidence type="ECO:0000313" key="5">
    <source>
        <dbReference type="Proteomes" id="UP001233836"/>
    </source>
</evidence>
<keyword evidence="2" id="KW-0378">Hydrolase</keyword>
<evidence type="ECO:0000256" key="1">
    <source>
        <dbReference type="ARBA" id="ARBA00001946"/>
    </source>
</evidence>
<dbReference type="InterPro" id="IPR020084">
    <property type="entry name" value="NUDIX_hydrolase_CS"/>
</dbReference>
<proteinExistence type="predicted"/>
<evidence type="ECO:0000259" key="3">
    <source>
        <dbReference type="PROSITE" id="PS51462"/>
    </source>
</evidence>
<evidence type="ECO:0000313" key="4">
    <source>
        <dbReference type="EMBL" id="MDQ0173371.1"/>
    </source>
</evidence>
<protein>
    <submittedName>
        <fullName evidence="4">8-oxo-dGTP pyrophosphatase MutT (NUDIX family)</fullName>
    </submittedName>
</protein>
<dbReference type="PANTHER" id="PTHR43046">
    <property type="entry name" value="GDP-MANNOSE MANNOSYL HYDROLASE"/>
    <property type="match status" value="1"/>
</dbReference>
<name>A0ABT9WJI7_9BACL</name>
<dbReference type="PROSITE" id="PS51462">
    <property type="entry name" value="NUDIX"/>
    <property type="match status" value="1"/>
</dbReference>